<dbReference type="SUPFAM" id="SSF46689">
    <property type="entry name" value="Homeodomain-like"/>
    <property type="match status" value="1"/>
</dbReference>
<keyword evidence="2 5" id="KW-0238">DNA-binding</keyword>
<keyword evidence="3" id="KW-0804">Transcription</keyword>
<evidence type="ECO:0000256" key="1">
    <source>
        <dbReference type="ARBA" id="ARBA00023015"/>
    </source>
</evidence>
<dbReference type="InterPro" id="IPR009057">
    <property type="entry name" value="Homeodomain-like_sf"/>
</dbReference>
<accession>A0A0K6IUL1</accession>
<gene>
    <name evidence="5" type="ORF">Ga0061065_12215</name>
</gene>
<dbReference type="STRING" id="1137284.GCA_001418205_03785"/>
<dbReference type="PROSITE" id="PS01124">
    <property type="entry name" value="HTH_ARAC_FAMILY_2"/>
    <property type="match status" value="1"/>
</dbReference>
<evidence type="ECO:0000313" key="6">
    <source>
        <dbReference type="Proteomes" id="UP000182769"/>
    </source>
</evidence>
<keyword evidence="1" id="KW-0805">Transcription regulation</keyword>
<name>A0A0K6IUL1_9GAMM</name>
<evidence type="ECO:0000256" key="3">
    <source>
        <dbReference type="ARBA" id="ARBA00023163"/>
    </source>
</evidence>
<organism evidence="5 6">
    <name type="scientific">Marinomonas fungiae</name>
    <dbReference type="NCBI Taxonomy" id="1137284"/>
    <lineage>
        <taxon>Bacteria</taxon>
        <taxon>Pseudomonadati</taxon>
        <taxon>Pseudomonadota</taxon>
        <taxon>Gammaproteobacteria</taxon>
        <taxon>Oceanospirillales</taxon>
        <taxon>Oceanospirillaceae</taxon>
        <taxon>Marinomonas</taxon>
    </lineage>
</organism>
<keyword evidence="6" id="KW-1185">Reference proteome</keyword>
<dbReference type="GO" id="GO:0003700">
    <property type="term" value="F:DNA-binding transcription factor activity"/>
    <property type="evidence" value="ECO:0007669"/>
    <property type="project" value="InterPro"/>
</dbReference>
<dbReference type="Proteomes" id="UP000182769">
    <property type="component" value="Unassembled WGS sequence"/>
</dbReference>
<dbReference type="InterPro" id="IPR032687">
    <property type="entry name" value="AraC-type_N"/>
</dbReference>
<dbReference type="SMART" id="SM00342">
    <property type="entry name" value="HTH_ARAC"/>
    <property type="match status" value="1"/>
</dbReference>
<dbReference type="EMBL" id="CYHG01000022">
    <property type="protein sequence ID" value="CUB06778.1"/>
    <property type="molecule type" value="Genomic_DNA"/>
</dbReference>
<dbReference type="GO" id="GO:0000976">
    <property type="term" value="F:transcription cis-regulatory region binding"/>
    <property type="evidence" value="ECO:0007669"/>
    <property type="project" value="TreeGrafter"/>
</dbReference>
<evidence type="ECO:0000313" key="5">
    <source>
        <dbReference type="EMBL" id="CUB06778.1"/>
    </source>
</evidence>
<dbReference type="GO" id="GO:0005829">
    <property type="term" value="C:cytosol"/>
    <property type="evidence" value="ECO:0007669"/>
    <property type="project" value="TreeGrafter"/>
</dbReference>
<dbReference type="InterPro" id="IPR018060">
    <property type="entry name" value="HTH_AraC"/>
</dbReference>
<dbReference type="RefSeq" id="WP_055464760.1">
    <property type="nucleotide sequence ID" value="NZ_CYHG01000022.1"/>
</dbReference>
<evidence type="ECO:0000256" key="2">
    <source>
        <dbReference type="ARBA" id="ARBA00023125"/>
    </source>
</evidence>
<sequence length="345" mass="38837">MRERFIRAASLEGFADLVRSYNLNPNTLLEQVGLLPSQLREPDSFIRYEDYLTIVELAAKASGDPVFGLKLSQKQSLATLGLMGAYMSRQDSVLDALKIAEKYLYLHVEGLALQLSQIDQPPSKEDECELRFINLSQSGADYPQKAQVTVGAIHKVFQELAGPQCKIHRISLRQPAPQSGLALFEQVFHCDLVFGAEYDALYFPAWVLALKPAINDKLIDQLLDKALSASTSYQNDDPGRQTLDQVESAIRMLLSTGECNKENVATCVGLHPKKLQRLLKDQNTSFRDLLEEVRKKEAVRQLQQRQVSLTTLALQLGYSELAVFSRRFKEWFGLSPSDWQKQSSV</sequence>
<dbReference type="PANTHER" id="PTHR47894:SF4">
    <property type="entry name" value="HTH-TYPE TRANSCRIPTIONAL REGULATOR GADX"/>
    <property type="match status" value="1"/>
</dbReference>
<evidence type="ECO:0000259" key="4">
    <source>
        <dbReference type="PROSITE" id="PS01124"/>
    </source>
</evidence>
<dbReference type="Gene3D" id="1.10.10.60">
    <property type="entry name" value="Homeodomain-like"/>
    <property type="match status" value="1"/>
</dbReference>
<dbReference type="PANTHER" id="PTHR47894">
    <property type="entry name" value="HTH-TYPE TRANSCRIPTIONAL REGULATOR GADX"/>
    <property type="match status" value="1"/>
</dbReference>
<feature type="domain" description="HTH araC/xylS-type" evidence="4">
    <location>
        <begin position="244"/>
        <end position="342"/>
    </location>
</feature>
<dbReference type="InterPro" id="IPR020449">
    <property type="entry name" value="Tscrpt_reg_AraC-type_HTH"/>
</dbReference>
<dbReference type="OrthoDB" id="6816069at2"/>
<proteinExistence type="predicted"/>
<dbReference type="Pfam" id="PF12625">
    <property type="entry name" value="Arabinose_bd"/>
    <property type="match status" value="1"/>
</dbReference>
<reference evidence="6" key="1">
    <citation type="submission" date="2015-08" db="EMBL/GenBank/DDBJ databases">
        <authorList>
            <person name="Varghese N."/>
        </authorList>
    </citation>
    <scope>NUCLEOTIDE SEQUENCE [LARGE SCALE GENOMIC DNA]</scope>
    <source>
        <strain evidence="6">JCM 18476</strain>
    </source>
</reference>
<dbReference type="Pfam" id="PF12833">
    <property type="entry name" value="HTH_18"/>
    <property type="match status" value="1"/>
</dbReference>
<protein>
    <submittedName>
        <fullName evidence="5">AraC-type DNA-binding domain and AraC-containing proteins</fullName>
    </submittedName>
</protein>
<dbReference type="PRINTS" id="PR00032">
    <property type="entry name" value="HTHARAC"/>
</dbReference>
<dbReference type="AlphaFoldDB" id="A0A0K6IUL1"/>